<dbReference type="EMBL" id="BAAAPN010000003">
    <property type="protein sequence ID" value="GAA1745265.1"/>
    <property type="molecule type" value="Genomic_DNA"/>
</dbReference>
<dbReference type="Pfam" id="PF07563">
    <property type="entry name" value="DUF1541"/>
    <property type="match status" value="2"/>
</dbReference>
<feature type="domain" description="DUF1541" evidence="2">
    <location>
        <begin position="32"/>
        <end position="82"/>
    </location>
</feature>
<comment type="caution">
    <text evidence="3">The sequence shown here is derived from an EMBL/GenBank/DDBJ whole genome shotgun (WGS) entry which is preliminary data.</text>
</comment>
<evidence type="ECO:0000313" key="3">
    <source>
        <dbReference type="EMBL" id="GAA1745265.1"/>
    </source>
</evidence>
<feature type="domain" description="DUF1541" evidence="2">
    <location>
        <begin position="95"/>
        <end position="144"/>
    </location>
</feature>
<evidence type="ECO:0000313" key="4">
    <source>
        <dbReference type="Proteomes" id="UP001501475"/>
    </source>
</evidence>
<accession>A0ABP4W1T5</accession>
<sequence>MTSGHGGMEHPADGGPVPAGMKRAADPAYPRGSTVVLTADHVDGMAGATATIVGAYDTYTYAVDYTPTDGADPVKDHRWVVQEEMKDAGAQRLPDGAEVTLLADHMPGMKGAKATVVSSTDETVCVVDYKAHGMTMTNHKWVTESEITPQP</sequence>
<keyword evidence="4" id="KW-1185">Reference proteome</keyword>
<reference evidence="4" key="1">
    <citation type="journal article" date="2019" name="Int. J. Syst. Evol. Microbiol.">
        <title>The Global Catalogue of Microorganisms (GCM) 10K type strain sequencing project: providing services to taxonomists for standard genome sequencing and annotation.</title>
        <authorList>
            <consortium name="The Broad Institute Genomics Platform"/>
            <consortium name="The Broad Institute Genome Sequencing Center for Infectious Disease"/>
            <person name="Wu L."/>
            <person name="Ma J."/>
        </authorList>
    </citation>
    <scope>NUCLEOTIDE SEQUENCE [LARGE SCALE GENOMIC DNA]</scope>
    <source>
        <strain evidence="4">JCM 15591</strain>
    </source>
</reference>
<gene>
    <name evidence="3" type="ORF">GCM10009810_02470</name>
</gene>
<protein>
    <recommendedName>
        <fullName evidence="2">DUF1541 domain-containing protein</fullName>
    </recommendedName>
</protein>
<feature type="region of interest" description="Disordered" evidence="1">
    <location>
        <begin position="1"/>
        <end position="27"/>
    </location>
</feature>
<proteinExistence type="predicted"/>
<evidence type="ECO:0000259" key="2">
    <source>
        <dbReference type="Pfam" id="PF07563"/>
    </source>
</evidence>
<dbReference type="Proteomes" id="UP001501475">
    <property type="component" value="Unassembled WGS sequence"/>
</dbReference>
<evidence type="ECO:0000256" key="1">
    <source>
        <dbReference type="SAM" id="MobiDB-lite"/>
    </source>
</evidence>
<organism evidence="3 4">
    <name type="scientific">Nostocoides vanveenii</name>
    <dbReference type="NCBI Taxonomy" id="330835"/>
    <lineage>
        <taxon>Bacteria</taxon>
        <taxon>Bacillati</taxon>
        <taxon>Actinomycetota</taxon>
        <taxon>Actinomycetes</taxon>
        <taxon>Micrococcales</taxon>
        <taxon>Intrasporangiaceae</taxon>
        <taxon>Nostocoides</taxon>
    </lineage>
</organism>
<dbReference type="InterPro" id="IPR011438">
    <property type="entry name" value="DUF1541"/>
</dbReference>
<name>A0ABP4W1T5_9MICO</name>
<dbReference type="Gene3D" id="2.30.30.1210">
    <property type="entry name" value="Domain of unknown function DUF1541"/>
    <property type="match status" value="1"/>
</dbReference>